<feature type="transmembrane region" description="Helical" evidence="2">
    <location>
        <begin position="411"/>
        <end position="427"/>
    </location>
</feature>
<keyword evidence="2" id="KW-0472">Membrane</keyword>
<dbReference type="InterPro" id="IPR052744">
    <property type="entry name" value="GPAT/DAPAT"/>
</dbReference>
<name>K3W780_GLOUD</name>
<dbReference type="InterPro" id="IPR002123">
    <property type="entry name" value="Plipid/glycerol_acylTrfase"/>
</dbReference>
<protein>
    <recommendedName>
        <fullName evidence="3">Phospholipid/glycerol acyltransferase domain-containing protein</fullName>
    </recommendedName>
</protein>
<keyword evidence="2" id="KW-0812">Transmembrane</keyword>
<dbReference type="STRING" id="431595.K3W780"/>
<dbReference type="GO" id="GO:0004366">
    <property type="term" value="F:glycerol-3-phosphate O-acyltransferase activity"/>
    <property type="evidence" value="ECO:0007669"/>
    <property type="project" value="TreeGrafter"/>
</dbReference>
<feature type="transmembrane region" description="Helical" evidence="2">
    <location>
        <begin position="343"/>
        <end position="365"/>
    </location>
</feature>
<sequence>MLASTLLWPVVAAAVLYAQAYAVLTRFLRLLLHTYFRKIELYGINNLPREGPVILCPNHPNMMVDALMVITECARVGRNPYVWAKGSLFANPVAAFILDKLGAVPVYRPRKAADSLEDVDSNLTPEQLEAANRKMFERTWQVLARGNLMLLFPEGTSYTAPKMLSLRTGVVRVATGFVKQYDQPIPIIPVGLNYFNKAHFRSQVMLEFGTPLMITPEDINSDAFKEDDHAEVKRLTQLLEDKMHAVTLNASDFSTIRIARVMRRLFLNTPGSIDANKEVRLTQHIINLLESNPEDAAKKAEIDEVRAKVAKYKRELDKLRLKDQDILLPIQKNSVLQLFLERVMYLLVLLPLATPGFLLNFPYYFIGHKLNNLAGFVESKSMFKIFAAGILVPVHWLLLLLVAWYFLGSSYAYALAAGLPLLLYSYIRVLEESRSFVENVIFLFNIAAHAEQVVAIRQERTQLAQEVFDLVSTSVDARFLSTVQKSLTNTSPTNSLFRRNMSTSDTFRM</sequence>
<dbReference type="Proteomes" id="UP000019132">
    <property type="component" value="Unassembled WGS sequence"/>
</dbReference>
<dbReference type="VEuPathDB" id="FungiDB:PYU1_G000821"/>
<evidence type="ECO:0000313" key="5">
    <source>
        <dbReference type="Proteomes" id="UP000019132"/>
    </source>
</evidence>
<dbReference type="AlphaFoldDB" id="K3W780"/>
<reference evidence="5" key="2">
    <citation type="submission" date="2010-04" db="EMBL/GenBank/DDBJ databases">
        <authorList>
            <person name="Buell R."/>
            <person name="Hamilton J."/>
            <person name="Hostetler J."/>
        </authorList>
    </citation>
    <scope>NUCLEOTIDE SEQUENCE [LARGE SCALE GENOMIC DNA]</scope>
    <source>
        <strain evidence="5">DAOM:BR144</strain>
    </source>
</reference>
<dbReference type="EnsemblProtists" id="PYU1_T000821">
    <property type="protein sequence ID" value="PYU1_T000821"/>
    <property type="gene ID" value="PYU1_G000821"/>
</dbReference>
<reference evidence="4" key="3">
    <citation type="submission" date="2015-02" db="UniProtKB">
        <authorList>
            <consortium name="EnsemblProtists"/>
        </authorList>
    </citation>
    <scope>IDENTIFICATION</scope>
    <source>
        <strain evidence="4">DAOM BR144</strain>
    </source>
</reference>
<evidence type="ECO:0000259" key="3">
    <source>
        <dbReference type="SMART" id="SM00563"/>
    </source>
</evidence>
<dbReference type="PANTHER" id="PTHR31605">
    <property type="entry name" value="GLYCEROL-3-PHOSPHATE O-ACYLTRANSFERASE 1"/>
    <property type="match status" value="1"/>
</dbReference>
<keyword evidence="5" id="KW-1185">Reference proteome</keyword>
<keyword evidence="2" id="KW-1133">Transmembrane helix</keyword>
<dbReference type="SUPFAM" id="SSF69593">
    <property type="entry name" value="Glycerol-3-phosphate (1)-acyltransferase"/>
    <property type="match status" value="1"/>
</dbReference>
<evidence type="ECO:0000313" key="4">
    <source>
        <dbReference type="EnsemblProtists" id="PYU1_T000821"/>
    </source>
</evidence>
<feature type="domain" description="Phospholipid/glycerol acyltransferase" evidence="3">
    <location>
        <begin position="53"/>
        <end position="195"/>
    </location>
</feature>
<dbReference type="Pfam" id="PF01553">
    <property type="entry name" value="Acyltransferase"/>
    <property type="match status" value="1"/>
</dbReference>
<dbReference type="InParanoid" id="K3W780"/>
<organism evidence="4 5">
    <name type="scientific">Globisporangium ultimum (strain ATCC 200006 / CBS 805.95 / DAOM BR144)</name>
    <name type="common">Pythium ultimum</name>
    <dbReference type="NCBI Taxonomy" id="431595"/>
    <lineage>
        <taxon>Eukaryota</taxon>
        <taxon>Sar</taxon>
        <taxon>Stramenopiles</taxon>
        <taxon>Oomycota</taxon>
        <taxon>Peronosporomycetes</taxon>
        <taxon>Pythiales</taxon>
        <taxon>Pythiaceae</taxon>
        <taxon>Globisporangium</taxon>
    </lineage>
</organism>
<keyword evidence="1" id="KW-0175">Coiled coil</keyword>
<dbReference type="EMBL" id="GL376620">
    <property type="status" value="NOT_ANNOTATED_CDS"/>
    <property type="molecule type" value="Genomic_DNA"/>
</dbReference>
<dbReference type="SMART" id="SM00563">
    <property type="entry name" value="PlsC"/>
    <property type="match status" value="1"/>
</dbReference>
<dbReference type="OMA" id="PENPWID"/>
<accession>K3W780</accession>
<dbReference type="HOGENOM" id="CLU_047487_1_0_1"/>
<dbReference type="CDD" id="cd07992">
    <property type="entry name" value="LPLAT_AAK14816-like"/>
    <property type="match status" value="1"/>
</dbReference>
<evidence type="ECO:0000256" key="1">
    <source>
        <dbReference type="SAM" id="Coils"/>
    </source>
</evidence>
<dbReference type="GO" id="GO:0016287">
    <property type="term" value="F:glycerone-phosphate O-acyltransferase activity"/>
    <property type="evidence" value="ECO:0007669"/>
    <property type="project" value="TreeGrafter"/>
</dbReference>
<proteinExistence type="predicted"/>
<evidence type="ECO:0000256" key="2">
    <source>
        <dbReference type="SAM" id="Phobius"/>
    </source>
</evidence>
<dbReference type="eggNOG" id="ENOG502QY9M">
    <property type="taxonomic scope" value="Eukaryota"/>
</dbReference>
<feature type="transmembrane region" description="Helical" evidence="2">
    <location>
        <begin position="385"/>
        <end position="405"/>
    </location>
</feature>
<reference evidence="5" key="1">
    <citation type="journal article" date="2010" name="Genome Biol.">
        <title>Genome sequence of the necrotrophic plant pathogen Pythium ultimum reveals original pathogenicity mechanisms and effector repertoire.</title>
        <authorList>
            <person name="Levesque C.A."/>
            <person name="Brouwer H."/>
            <person name="Cano L."/>
            <person name="Hamilton J.P."/>
            <person name="Holt C."/>
            <person name="Huitema E."/>
            <person name="Raffaele S."/>
            <person name="Robideau G.P."/>
            <person name="Thines M."/>
            <person name="Win J."/>
            <person name="Zerillo M.M."/>
            <person name="Beakes G.W."/>
            <person name="Boore J.L."/>
            <person name="Busam D."/>
            <person name="Dumas B."/>
            <person name="Ferriera S."/>
            <person name="Fuerstenberg S.I."/>
            <person name="Gachon C.M."/>
            <person name="Gaulin E."/>
            <person name="Govers F."/>
            <person name="Grenville-Briggs L."/>
            <person name="Horner N."/>
            <person name="Hostetler J."/>
            <person name="Jiang R.H."/>
            <person name="Johnson J."/>
            <person name="Krajaejun T."/>
            <person name="Lin H."/>
            <person name="Meijer H.J."/>
            <person name="Moore B."/>
            <person name="Morris P."/>
            <person name="Phuntmart V."/>
            <person name="Puiu D."/>
            <person name="Shetty J."/>
            <person name="Stajich J.E."/>
            <person name="Tripathy S."/>
            <person name="Wawra S."/>
            <person name="van West P."/>
            <person name="Whitty B.R."/>
            <person name="Coutinho P.M."/>
            <person name="Henrissat B."/>
            <person name="Martin F."/>
            <person name="Thomas P.D."/>
            <person name="Tyler B.M."/>
            <person name="De Vries R.P."/>
            <person name="Kamoun S."/>
            <person name="Yandell M."/>
            <person name="Tisserat N."/>
            <person name="Buell C.R."/>
        </authorList>
    </citation>
    <scope>NUCLEOTIDE SEQUENCE</scope>
    <source>
        <strain evidence="5">DAOM:BR144</strain>
    </source>
</reference>
<feature type="coiled-coil region" evidence="1">
    <location>
        <begin position="295"/>
        <end position="322"/>
    </location>
</feature>
<dbReference type="PANTHER" id="PTHR31605:SF0">
    <property type="entry name" value="GLYCEROL-3-PHOSPHATE O-ACYLTRANSFERASE 1"/>
    <property type="match status" value="1"/>
</dbReference>
<dbReference type="GO" id="GO:0008654">
    <property type="term" value="P:phospholipid biosynthetic process"/>
    <property type="evidence" value="ECO:0007669"/>
    <property type="project" value="TreeGrafter"/>
</dbReference>